<protein>
    <submittedName>
        <fullName evidence="2">Curlin</fullName>
    </submittedName>
</protein>
<feature type="compositionally biased region" description="Polar residues" evidence="1">
    <location>
        <begin position="1"/>
        <end position="20"/>
    </location>
</feature>
<reference evidence="3" key="2">
    <citation type="submission" date="2019-06" db="EMBL/GenBank/DDBJ databases">
        <title>Co-occurence of chitin degradation, pigmentation and bioactivity in marine Pseudoalteromonas.</title>
        <authorList>
            <person name="Sonnenschein E.C."/>
            <person name="Bech P.K."/>
        </authorList>
    </citation>
    <scope>NUCLEOTIDE SEQUENCE [LARGE SCALE GENOMIC DNA]</scope>
    <source>
        <strain evidence="3">S2233</strain>
    </source>
</reference>
<keyword evidence="3" id="KW-1185">Reference proteome</keyword>
<reference evidence="2 3" key="1">
    <citation type="submission" date="2017-12" db="EMBL/GenBank/DDBJ databases">
        <authorList>
            <person name="Paulsen S."/>
            <person name="Gram L.K."/>
        </authorList>
    </citation>
    <scope>NUCLEOTIDE SEQUENCE [LARGE SCALE GENOMIC DNA]</scope>
    <source>
        <strain evidence="2 3">S2233</strain>
    </source>
</reference>
<accession>A0ABY2W383</accession>
<dbReference type="Proteomes" id="UP000305730">
    <property type="component" value="Unassembled WGS sequence"/>
</dbReference>
<name>A0ABY2W383_9GAMM</name>
<sequence length="108" mass="10973">SQVERASGTSNELKLSQTSGSQGGNELASVQLGTSNLTDVTTIGDNNITEADQNGTGNVAIITTTGNNNNQVYSQDGESNGALTEVTGDDNAIDIQQSGSGILGINNE</sequence>
<comment type="caution">
    <text evidence="2">The sequence shown here is derived from an EMBL/GenBank/DDBJ whole genome shotgun (WGS) entry which is preliminary data.</text>
</comment>
<dbReference type="EMBL" id="PNCK01000255">
    <property type="protein sequence ID" value="TMP34849.1"/>
    <property type="molecule type" value="Genomic_DNA"/>
</dbReference>
<proteinExistence type="predicted"/>
<gene>
    <name evidence="2" type="ORF">CWB97_23040</name>
</gene>
<feature type="region of interest" description="Disordered" evidence="1">
    <location>
        <begin position="1"/>
        <end position="31"/>
    </location>
</feature>
<evidence type="ECO:0000313" key="2">
    <source>
        <dbReference type="EMBL" id="TMP34849.1"/>
    </source>
</evidence>
<evidence type="ECO:0000256" key="1">
    <source>
        <dbReference type="SAM" id="MobiDB-lite"/>
    </source>
</evidence>
<organism evidence="2 3">
    <name type="scientific">Pseudoalteromonas citrea</name>
    <dbReference type="NCBI Taxonomy" id="43655"/>
    <lineage>
        <taxon>Bacteria</taxon>
        <taxon>Pseudomonadati</taxon>
        <taxon>Pseudomonadota</taxon>
        <taxon>Gammaproteobacteria</taxon>
        <taxon>Alteromonadales</taxon>
        <taxon>Pseudoalteromonadaceae</taxon>
        <taxon>Pseudoalteromonas</taxon>
    </lineage>
</organism>
<feature type="non-terminal residue" evidence="2">
    <location>
        <position position="1"/>
    </location>
</feature>
<evidence type="ECO:0000313" key="3">
    <source>
        <dbReference type="Proteomes" id="UP000305730"/>
    </source>
</evidence>
<feature type="non-terminal residue" evidence="2">
    <location>
        <position position="108"/>
    </location>
</feature>